<dbReference type="InterPro" id="IPR016195">
    <property type="entry name" value="Pol/histidinol_Pase-like"/>
</dbReference>
<sequence length="250" mass="28580">MFGIFKRKKEKTDTVNFEFNYDQVMVDMHSHVLPGIDDGAQTVEESIVLIRKMMELGIKKIIATPHVMVDMYRNTPETIAAALKILKDKLAEEQIEIDISAAAENLFDEGFEQRIDEGTVMTMGDNYVLFELSFVSKPPHIIEIIQKMRSKGYQPILAHPERYSYLTMEDYSQIREWGALLQVNTNSVTGYYGVAAKAAAEQLIDAEMVDFISSDMHHPRHAEAFEKALTKPYLAKLIFEQQTLKNKLLL</sequence>
<keyword evidence="6" id="KW-1185">Reference proteome</keyword>
<gene>
    <name evidence="5" type="ORF">GSY63_02265</name>
</gene>
<dbReference type="EMBL" id="WWEO01000036">
    <property type="protein sequence ID" value="NCD68176.1"/>
    <property type="molecule type" value="Genomic_DNA"/>
</dbReference>
<protein>
    <recommendedName>
        <fullName evidence="2">protein-tyrosine-phosphatase</fullName>
        <ecNumber evidence="2">3.1.3.48</ecNumber>
    </recommendedName>
</protein>
<dbReference type="Gene3D" id="3.20.20.140">
    <property type="entry name" value="Metal-dependent hydrolases"/>
    <property type="match status" value="1"/>
</dbReference>
<proteinExistence type="inferred from homology"/>
<evidence type="ECO:0000256" key="3">
    <source>
        <dbReference type="ARBA" id="ARBA00022801"/>
    </source>
</evidence>
<keyword evidence="3" id="KW-0378">Hydrolase</keyword>
<evidence type="ECO:0000313" key="6">
    <source>
        <dbReference type="Proteomes" id="UP000638732"/>
    </source>
</evidence>
<reference evidence="5" key="2">
    <citation type="submission" date="2020-10" db="EMBL/GenBank/DDBJ databases">
        <title>Mucilaginibacter sp. nov., isolated from soil.</title>
        <authorList>
            <person name="Jeon C.O."/>
        </authorList>
    </citation>
    <scope>NUCLEOTIDE SEQUENCE</scope>
    <source>
        <strain evidence="5">R11</strain>
    </source>
</reference>
<dbReference type="InterPro" id="IPR016667">
    <property type="entry name" value="Caps_polysacc_synth_CpsB/CapC"/>
</dbReference>
<evidence type="ECO:0000256" key="4">
    <source>
        <dbReference type="ARBA" id="ARBA00051722"/>
    </source>
</evidence>
<evidence type="ECO:0000313" key="5">
    <source>
        <dbReference type="EMBL" id="NCD68176.1"/>
    </source>
</evidence>
<dbReference type="GO" id="GO:0004725">
    <property type="term" value="F:protein tyrosine phosphatase activity"/>
    <property type="evidence" value="ECO:0007669"/>
    <property type="project" value="UniProtKB-EC"/>
</dbReference>
<dbReference type="RefSeq" id="WP_166584202.1">
    <property type="nucleotide sequence ID" value="NZ_WWEO01000036.1"/>
</dbReference>
<dbReference type="SUPFAM" id="SSF89550">
    <property type="entry name" value="PHP domain-like"/>
    <property type="match status" value="1"/>
</dbReference>
<name>A0A965ZEA1_9SPHI</name>
<dbReference type="EC" id="3.1.3.48" evidence="2"/>
<dbReference type="PANTHER" id="PTHR39181:SF1">
    <property type="entry name" value="TYROSINE-PROTEIN PHOSPHATASE YWQE"/>
    <property type="match status" value="1"/>
</dbReference>
<accession>A0A965ZEA1</accession>
<comment type="similarity">
    <text evidence="1">Belongs to the metallo-dependent hydrolases superfamily. CpsB/CapC family.</text>
</comment>
<evidence type="ECO:0000256" key="1">
    <source>
        <dbReference type="ARBA" id="ARBA00005750"/>
    </source>
</evidence>
<evidence type="ECO:0000256" key="2">
    <source>
        <dbReference type="ARBA" id="ARBA00013064"/>
    </source>
</evidence>
<comment type="catalytic activity">
    <reaction evidence="4">
        <text>O-phospho-L-tyrosyl-[protein] + H2O = L-tyrosyl-[protein] + phosphate</text>
        <dbReference type="Rhea" id="RHEA:10684"/>
        <dbReference type="Rhea" id="RHEA-COMP:10136"/>
        <dbReference type="Rhea" id="RHEA-COMP:20101"/>
        <dbReference type="ChEBI" id="CHEBI:15377"/>
        <dbReference type="ChEBI" id="CHEBI:43474"/>
        <dbReference type="ChEBI" id="CHEBI:46858"/>
        <dbReference type="ChEBI" id="CHEBI:61978"/>
        <dbReference type="EC" id="3.1.3.48"/>
    </reaction>
</comment>
<dbReference type="AlphaFoldDB" id="A0A965ZEA1"/>
<organism evidence="5 6">
    <name type="scientific">Mucilaginibacter agri</name>
    <dbReference type="NCBI Taxonomy" id="2695265"/>
    <lineage>
        <taxon>Bacteria</taxon>
        <taxon>Pseudomonadati</taxon>
        <taxon>Bacteroidota</taxon>
        <taxon>Sphingobacteriia</taxon>
        <taxon>Sphingobacteriales</taxon>
        <taxon>Sphingobacteriaceae</taxon>
        <taxon>Mucilaginibacter</taxon>
    </lineage>
</organism>
<dbReference type="Proteomes" id="UP000638732">
    <property type="component" value="Unassembled WGS sequence"/>
</dbReference>
<comment type="caution">
    <text evidence="5">The sequence shown here is derived from an EMBL/GenBank/DDBJ whole genome shotgun (WGS) entry which is preliminary data.</text>
</comment>
<dbReference type="GO" id="GO:0030145">
    <property type="term" value="F:manganese ion binding"/>
    <property type="evidence" value="ECO:0007669"/>
    <property type="project" value="InterPro"/>
</dbReference>
<dbReference type="Pfam" id="PF19567">
    <property type="entry name" value="CpsB_CapC"/>
    <property type="match status" value="1"/>
</dbReference>
<dbReference type="PANTHER" id="PTHR39181">
    <property type="entry name" value="TYROSINE-PROTEIN PHOSPHATASE YWQE"/>
    <property type="match status" value="1"/>
</dbReference>
<reference evidence="5" key="1">
    <citation type="submission" date="2020-01" db="EMBL/GenBank/DDBJ databases">
        <authorList>
            <person name="Seo Y.L."/>
        </authorList>
    </citation>
    <scope>NUCLEOTIDE SEQUENCE</scope>
    <source>
        <strain evidence="5">R11</strain>
    </source>
</reference>